<dbReference type="AlphaFoldDB" id="A0AAU8FLI4"/>
<gene>
    <name evidence="2" type="ORF">ABV298_00295</name>
</gene>
<feature type="domain" description="Uracil-DNA glycosylase-like" evidence="1">
    <location>
        <begin position="11"/>
        <end position="190"/>
    </location>
</feature>
<dbReference type="InterPro" id="IPR036895">
    <property type="entry name" value="Uracil-DNA_glycosylase-like_sf"/>
</dbReference>
<name>A0AAU8FLI4_9BACT</name>
<evidence type="ECO:0000259" key="1">
    <source>
        <dbReference type="Pfam" id="PF03167"/>
    </source>
</evidence>
<sequence>MNNLRAFAEKYLDDHKQRRIILGINPSRFGAGVTGIPFTDTKRLVSECKIPYNGKPTHEISSVFIYEMINAFGGVSDFYSRFYINSPFPLAITKINSEGKEINYNYYDNATLMKAVQPFIVESMRQLIDLGIATDICFCLGTGKNARFLKQLNDDHGFFRKIIPLEHPRFIMQYKSSAKNQYIEKYIRALSTAEPEN</sequence>
<dbReference type="InterPro" id="IPR032579">
    <property type="entry name" value="Phe_SMUG2-like"/>
</dbReference>
<proteinExistence type="predicted"/>
<reference evidence="2" key="1">
    <citation type="submission" date="2024-06" db="EMBL/GenBank/DDBJ databases">
        <title>Sequencing and assembly of the genome of Dyadobacter sp. strain 676, a symbiont of Cyamopsis tetragonoloba.</title>
        <authorList>
            <person name="Guro P."/>
            <person name="Sazanova A."/>
            <person name="Kuznetsova I."/>
            <person name="Belimov A."/>
            <person name="Safronova V."/>
        </authorList>
    </citation>
    <scope>NUCLEOTIDE SEQUENCE</scope>
    <source>
        <strain evidence="2">676</strain>
    </source>
</reference>
<dbReference type="RefSeq" id="WP_353720213.1">
    <property type="nucleotide sequence ID" value="NZ_CP159289.1"/>
</dbReference>
<organism evidence="2">
    <name type="scientific">Dyadobacter sp. 676</name>
    <dbReference type="NCBI Taxonomy" id="3088362"/>
    <lineage>
        <taxon>Bacteria</taxon>
        <taxon>Pseudomonadati</taxon>
        <taxon>Bacteroidota</taxon>
        <taxon>Cytophagia</taxon>
        <taxon>Cytophagales</taxon>
        <taxon>Spirosomataceae</taxon>
        <taxon>Dyadobacter</taxon>
    </lineage>
</organism>
<dbReference type="Gene3D" id="3.40.470.10">
    <property type="entry name" value="Uracil-DNA glycosylase-like domain"/>
    <property type="match status" value="1"/>
</dbReference>
<dbReference type="EMBL" id="CP159289">
    <property type="protein sequence ID" value="XCH24906.1"/>
    <property type="molecule type" value="Genomic_DNA"/>
</dbReference>
<protein>
    <submittedName>
        <fullName evidence="2">Uracil-DNA glycosylase family protein</fullName>
    </submittedName>
</protein>
<dbReference type="Pfam" id="PF03167">
    <property type="entry name" value="UDG"/>
    <property type="match status" value="1"/>
</dbReference>
<dbReference type="SUPFAM" id="SSF52141">
    <property type="entry name" value="Uracil-DNA glycosylase-like"/>
    <property type="match status" value="1"/>
</dbReference>
<accession>A0AAU8FLI4</accession>
<dbReference type="CDD" id="cd19375">
    <property type="entry name" value="UDG-F3-like_SMUG2"/>
    <property type="match status" value="1"/>
</dbReference>
<dbReference type="InterPro" id="IPR005122">
    <property type="entry name" value="Uracil-DNA_glycosylase-like"/>
</dbReference>
<evidence type="ECO:0000313" key="2">
    <source>
        <dbReference type="EMBL" id="XCH24906.1"/>
    </source>
</evidence>